<dbReference type="GO" id="GO:0005525">
    <property type="term" value="F:GTP binding"/>
    <property type="evidence" value="ECO:0007669"/>
    <property type="project" value="UniProtKB-UniRule"/>
</dbReference>
<dbReference type="PANTHER" id="PTHR30314">
    <property type="entry name" value="CELL DIVISION PROTEIN FTSZ-RELATED"/>
    <property type="match status" value="1"/>
</dbReference>
<dbReference type="InterPro" id="IPR020805">
    <property type="entry name" value="Cell_div_FtsZ_CS"/>
</dbReference>
<evidence type="ECO:0000256" key="5">
    <source>
        <dbReference type="HAMAP-Rule" id="MF_00909"/>
    </source>
</evidence>
<dbReference type="PANTHER" id="PTHR30314:SF3">
    <property type="entry name" value="MITOCHONDRIAL DIVISION PROTEIN FSZA"/>
    <property type="match status" value="1"/>
</dbReference>
<feature type="region of interest" description="Disordered" evidence="8">
    <location>
        <begin position="66"/>
        <end position="85"/>
    </location>
</feature>
<dbReference type="InterPro" id="IPR003008">
    <property type="entry name" value="Tubulin_FtsZ_GTPase"/>
</dbReference>
<protein>
    <recommendedName>
        <fullName evidence="5 6">Cell division protein FtsZ</fullName>
    </recommendedName>
</protein>
<dbReference type="Proteomes" id="UP000216451">
    <property type="component" value="Unassembled WGS sequence"/>
</dbReference>
<dbReference type="InterPro" id="IPR000158">
    <property type="entry name" value="Cell_div_FtsZ"/>
</dbReference>
<keyword evidence="4 5" id="KW-0717">Septation</keyword>
<dbReference type="RefSeq" id="WP_094694706.1">
    <property type="nucleotide sequence ID" value="NZ_CALENZ010000043.1"/>
</dbReference>
<dbReference type="SMART" id="SM00865">
    <property type="entry name" value="Tubulin_C"/>
    <property type="match status" value="1"/>
</dbReference>
<evidence type="ECO:0000256" key="6">
    <source>
        <dbReference type="NCBIfam" id="TIGR00065"/>
    </source>
</evidence>
<dbReference type="Gene3D" id="3.30.1330.20">
    <property type="entry name" value="Tubulin/FtsZ, C-terminal domain"/>
    <property type="match status" value="1"/>
</dbReference>
<dbReference type="EMBL" id="MWXA01000008">
    <property type="protein sequence ID" value="OZG65502.1"/>
    <property type="molecule type" value="Genomic_DNA"/>
</dbReference>
<sequence length="415" mass="43370">MSEIAQIDNFNDKTNIKVVGVGGAGGNAVNRMIAEGLQNVEFVAVNTDAKDLLRSDADVKISLSDNSSRGLGAGADPERGAKAAQDHQSDIEEALKASDMVFVTAGEGGGTGTGASPLVARSARQLGALTIAVVTRPFSFEGPRRASSAETGIANLRNEVDALIVIPNDRLLDLSDRTVSVMDAFKTADTALLAGVQGITDLITMNSYIHVDFSDVTAILKDSGTALFGIGAARGEDRATQAAEIAISSPLLEESIEGAHGALINIAGPTDLSMQEASAAVQLVQNAIHPEAQIIWGLALDDAYGDEVRVTVIAAGFDANAKNDEEGAHSEHHAQHRAEDNSQPIVPPLTPIHTGNAPQANEAAADQTSEHRIVRAADAQSEQQGSAQPKQHDFDSTDDDDSSDSGDLDIPDFLR</sequence>
<evidence type="ECO:0000256" key="4">
    <source>
        <dbReference type="ARBA" id="ARBA00023210"/>
    </source>
</evidence>
<reference evidence="11 12" key="1">
    <citation type="journal article" date="2017" name="BMC Genomics">
        <title>Comparative genomic and phylogenomic analyses of the Bifidobacteriaceae family.</title>
        <authorList>
            <person name="Lugli G.A."/>
            <person name="Milani C."/>
            <person name="Turroni F."/>
            <person name="Duranti S."/>
            <person name="Mancabelli L."/>
            <person name="Mangifesta M."/>
            <person name="Ferrario C."/>
            <person name="Modesto M."/>
            <person name="Mattarelli P."/>
            <person name="Jiri K."/>
            <person name="van Sinderen D."/>
            <person name="Ventura M."/>
        </authorList>
    </citation>
    <scope>NUCLEOTIDE SEQUENCE [LARGE SCALE GENOMIC DNA]</scope>
    <source>
        <strain evidence="11 12">LMG 28769</strain>
    </source>
</reference>
<dbReference type="NCBIfam" id="TIGR00065">
    <property type="entry name" value="ftsZ"/>
    <property type="match status" value="1"/>
</dbReference>
<dbReference type="InterPro" id="IPR008280">
    <property type="entry name" value="Tub_FtsZ_C"/>
</dbReference>
<dbReference type="GO" id="GO:0000917">
    <property type="term" value="P:division septum assembly"/>
    <property type="evidence" value="ECO:0007669"/>
    <property type="project" value="UniProtKB-KW"/>
</dbReference>
<dbReference type="PROSITE" id="PS01135">
    <property type="entry name" value="FTSZ_2"/>
    <property type="match status" value="1"/>
</dbReference>
<feature type="binding site" evidence="5">
    <location>
        <position position="189"/>
    </location>
    <ligand>
        <name>GTP</name>
        <dbReference type="ChEBI" id="CHEBI:37565"/>
    </ligand>
</feature>
<accession>A0A261G250</accession>
<keyword evidence="3 5" id="KW-0342">GTP-binding</keyword>
<keyword evidence="5 7" id="KW-0131">Cell cycle</keyword>
<dbReference type="GO" id="GO:0043093">
    <property type="term" value="P:FtsZ-dependent cytokinesis"/>
    <property type="evidence" value="ECO:0007669"/>
    <property type="project" value="UniProtKB-UniRule"/>
</dbReference>
<feature type="compositionally biased region" description="Basic and acidic residues" evidence="8">
    <location>
        <begin position="76"/>
        <end position="85"/>
    </location>
</feature>
<keyword evidence="2 5" id="KW-0547">Nucleotide-binding</keyword>
<gene>
    <name evidence="5" type="primary">ftsZ</name>
    <name evidence="11" type="ORF">BAQU_1685</name>
</gene>
<feature type="binding site" evidence="5">
    <location>
        <position position="145"/>
    </location>
    <ligand>
        <name>GTP</name>
        <dbReference type="ChEBI" id="CHEBI:37565"/>
    </ligand>
</feature>
<evidence type="ECO:0000256" key="7">
    <source>
        <dbReference type="RuleBase" id="RU000631"/>
    </source>
</evidence>
<keyword evidence="5 7" id="KW-0132">Cell division</keyword>
<feature type="compositionally biased region" description="Polar residues" evidence="8">
    <location>
        <begin position="380"/>
        <end position="389"/>
    </location>
</feature>
<comment type="caution">
    <text evidence="11">The sequence shown here is derived from an EMBL/GenBank/DDBJ whole genome shotgun (WGS) entry which is preliminary data.</text>
</comment>
<evidence type="ECO:0000313" key="12">
    <source>
        <dbReference type="Proteomes" id="UP000216451"/>
    </source>
</evidence>
<dbReference type="OrthoDB" id="9813375at2"/>
<dbReference type="Pfam" id="PF00091">
    <property type="entry name" value="Tubulin"/>
    <property type="match status" value="1"/>
</dbReference>
<dbReference type="GO" id="GO:0051258">
    <property type="term" value="P:protein polymerization"/>
    <property type="evidence" value="ECO:0007669"/>
    <property type="project" value="UniProtKB-UniRule"/>
</dbReference>
<dbReference type="SUPFAM" id="SSF55307">
    <property type="entry name" value="Tubulin C-terminal domain-like"/>
    <property type="match status" value="1"/>
</dbReference>
<keyword evidence="5" id="KW-0963">Cytoplasm</keyword>
<evidence type="ECO:0000256" key="2">
    <source>
        <dbReference type="ARBA" id="ARBA00022741"/>
    </source>
</evidence>
<evidence type="ECO:0000259" key="10">
    <source>
        <dbReference type="SMART" id="SM00865"/>
    </source>
</evidence>
<dbReference type="InterPro" id="IPR037103">
    <property type="entry name" value="Tubulin/FtsZ-like_C"/>
</dbReference>
<proteinExistence type="inferred from homology"/>
<evidence type="ECO:0000256" key="1">
    <source>
        <dbReference type="ARBA" id="ARBA00009690"/>
    </source>
</evidence>
<dbReference type="InterPro" id="IPR018316">
    <property type="entry name" value="Tubulin/FtsZ_2-layer-sand-dom"/>
</dbReference>
<organism evidence="11 12">
    <name type="scientific">Bifidobacterium aquikefiri</name>
    <dbReference type="NCBI Taxonomy" id="1653207"/>
    <lineage>
        <taxon>Bacteria</taxon>
        <taxon>Bacillati</taxon>
        <taxon>Actinomycetota</taxon>
        <taxon>Actinomycetes</taxon>
        <taxon>Bifidobacteriales</taxon>
        <taxon>Bifidobacteriaceae</taxon>
        <taxon>Bifidobacterium</taxon>
    </lineage>
</organism>
<dbReference type="GO" id="GO:0003924">
    <property type="term" value="F:GTPase activity"/>
    <property type="evidence" value="ECO:0007669"/>
    <property type="project" value="UniProtKB-UniRule"/>
</dbReference>
<dbReference type="GeneID" id="98296343"/>
<evidence type="ECO:0000256" key="3">
    <source>
        <dbReference type="ARBA" id="ARBA00023134"/>
    </source>
</evidence>
<keyword evidence="12" id="KW-1185">Reference proteome</keyword>
<feature type="binding site" evidence="5">
    <location>
        <begin position="110"/>
        <end position="112"/>
    </location>
    <ligand>
        <name>GTP</name>
        <dbReference type="ChEBI" id="CHEBI:37565"/>
    </ligand>
</feature>
<dbReference type="InterPro" id="IPR024757">
    <property type="entry name" value="FtsZ_C"/>
</dbReference>
<evidence type="ECO:0000313" key="11">
    <source>
        <dbReference type="EMBL" id="OZG65502.1"/>
    </source>
</evidence>
<dbReference type="GO" id="GO:0032153">
    <property type="term" value="C:cell division site"/>
    <property type="evidence" value="ECO:0007669"/>
    <property type="project" value="UniProtKB-UniRule"/>
</dbReference>
<dbReference type="HAMAP" id="MF_00909">
    <property type="entry name" value="FtsZ"/>
    <property type="match status" value="1"/>
</dbReference>
<dbReference type="FunFam" id="3.40.50.1440:FF:000001">
    <property type="entry name" value="Cell division protein FtsZ"/>
    <property type="match status" value="1"/>
</dbReference>
<feature type="compositionally biased region" description="Acidic residues" evidence="8">
    <location>
        <begin position="396"/>
        <end position="415"/>
    </location>
</feature>
<feature type="region of interest" description="Disordered" evidence="8">
    <location>
        <begin position="324"/>
        <end position="415"/>
    </location>
</feature>
<dbReference type="SUPFAM" id="SSF52490">
    <property type="entry name" value="Tubulin nucleotide-binding domain-like"/>
    <property type="match status" value="1"/>
</dbReference>
<dbReference type="CDD" id="cd02201">
    <property type="entry name" value="FtsZ_type1"/>
    <property type="match status" value="1"/>
</dbReference>
<dbReference type="PRINTS" id="PR00423">
    <property type="entry name" value="CELLDVISFTSZ"/>
</dbReference>
<dbReference type="AlphaFoldDB" id="A0A261G250"/>
<dbReference type="InterPro" id="IPR045061">
    <property type="entry name" value="FtsZ/CetZ"/>
</dbReference>
<comment type="subcellular location">
    <subcellularLocation>
        <location evidence="5">Cytoplasm</location>
    </subcellularLocation>
    <text evidence="5">Assembles at midcell at the inner surface of the cytoplasmic membrane.</text>
</comment>
<comment type="subunit">
    <text evidence="5">Homodimer. Polymerizes to form a dynamic ring structure in a strictly GTP-dependent manner. Interacts directly with several other division proteins.</text>
</comment>
<dbReference type="GO" id="GO:0005737">
    <property type="term" value="C:cytoplasm"/>
    <property type="evidence" value="ECO:0007669"/>
    <property type="project" value="UniProtKB-SubCell"/>
</dbReference>
<feature type="domain" description="Tubulin/FtsZ 2-layer sandwich" evidence="10">
    <location>
        <begin position="209"/>
        <end position="326"/>
    </location>
</feature>
<dbReference type="SMART" id="SM00864">
    <property type="entry name" value="Tubulin"/>
    <property type="match status" value="1"/>
</dbReference>
<feature type="binding site" evidence="5">
    <location>
        <position position="141"/>
    </location>
    <ligand>
        <name>GTP</name>
        <dbReference type="ChEBI" id="CHEBI:37565"/>
    </ligand>
</feature>
<dbReference type="Pfam" id="PF12327">
    <property type="entry name" value="FtsZ_C"/>
    <property type="match status" value="1"/>
</dbReference>
<name>A0A261G250_9BIFI</name>
<comment type="function">
    <text evidence="5 7">Essential cell division protein that forms a contractile ring structure (Z ring) at the future cell division site. The regulation of the ring assembly controls the timing and the location of cell division. One of the functions of the FtsZ ring is to recruit other cell division proteins to the septum to produce a new cell wall between the dividing cells. Binds GTP and shows GTPase activity.</text>
</comment>
<comment type="similarity">
    <text evidence="1 5 7">Belongs to the FtsZ family.</text>
</comment>
<feature type="compositionally biased region" description="Basic and acidic residues" evidence="8">
    <location>
        <begin position="324"/>
        <end position="340"/>
    </location>
</feature>
<evidence type="ECO:0000259" key="9">
    <source>
        <dbReference type="SMART" id="SM00864"/>
    </source>
</evidence>
<evidence type="ECO:0000256" key="8">
    <source>
        <dbReference type="SAM" id="MobiDB-lite"/>
    </source>
</evidence>
<feature type="binding site" evidence="5">
    <location>
        <begin position="23"/>
        <end position="27"/>
    </location>
    <ligand>
        <name>GTP</name>
        <dbReference type="ChEBI" id="CHEBI:37565"/>
    </ligand>
</feature>
<dbReference type="InterPro" id="IPR036525">
    <property type="entry name" value="Tubulin/FtsZ_GTPase_sf"/>
</dbReference>
<feature type="domain" description="Tubulin/FtsZ GTPase" evidence="9">
    <location>
        <begin position="15"/>
        <end position="207"/>
    </location>
</feature>
<dbReference type="Gene3D" id="3.40.50.1440">
    <property type="entry name" value="Tubulin/FtsZ, GTPase domain"/>
    <property type="match status" value="1"/>
</dbReference>